<keyword evidence="1" id="KW-0472">Membrane</keyword>
<dbReference type="KEGG" id="vg:18563718"/>
<evidence type="ECO:0000256" key="1">
    <source>
        <dbReference type="SAM" id="Phobius"/>
    </source>
</evidence>
<organism evidence="2 3">
    <name type="scientific">Bacillus phage G</name>
    <dbReference type="NCBI Taxonomy" id="2884420"/>
    <lineage>
        <taxon>Viruses</taxon>
        <taxon>Duplodnaviria</taxon>
        <taxon>Heunggongvirae</taxon>
        <taxon>Uroviricota</taxon>
        <taxon>Caudoviricetes</taxon>
        <taxon>Donellivirus</taxon>
        <taxon>Donellivirus gee</taxon>
    </lineage>
</organism>
<reference evidence="2 3" key="1">
    <citation type="submission" date="2011-09" db="EMBL/GenBank/DDBJ databases">
        <authorList>
            <person name="Pope W.H."/>
            <person name="Pedulla M.L."/>
            <person name="Ford M.E."/>
            <person name="Peebles C.L."/>
            <person name="Hatfull G.H."/>
            <person name="Hendrix R.W."/>
        </authorList>
    </citation>
    <scope>NUCLEOTIDE SEQUENCE [LARGE SCALE GENOMIC DNA]</scope>
    <source>
        <strain evidence="2">G</strain>
    </source>
</reference>
<feature type="transmembrane region" description="Helical" evidence="1">
    <location>
        <begin position="75"/>
        <end position="94"/>
    </location>
</feature>
<dbReference type="EMBL" id="JN638751">
    <property type="protein sequence ID" value="AEO93762.1"/>
    <property type="molecule type" value="Genomic_DNA"/>
</dbReference>
<evidence type="ECO:0000313" key="3">
    <source>
        <dbReference type="Proteomes" id="UP000009273"/>
    </source>
</evidence>
<dbReference type="RefSeq" id="YP_009015807.1">
    <property type="nucleotide sequence ID" value="NC_023719.1"/>
</dbReference>
<name>G3MAP5_9CAUD</name>
<evidence type="ECO:0000313" key="2">
    <source>
        <dbReference type="EMBL" id="AEO93762.1"/>
    </source>
</evidence>
<dbReference type="Proteomes" id="UP000009273">
    <property type="component" value="Segment"/>
</dbReference>
<sequence length="97" mass="11158">MNKKQVKKILNFYIAVSIIMIISPLFNVATVLFSLLAFGSTTCWAFFRSMEGRVDSEDLVLWNKKKAKTKDYIDFGLYLTTITFIAMSLVTMLIEIF</sequence>
<keyword evidence="1" id="KW-1133">Transmembrane helix</keyword>
<feature type="transmembrane region" description="Helical" evidence="1">
    <location>
        <begin position="12"/>
        <end position="38"/>
    </location>
</feature>
<keyword evidence="3" id="KW-1185">Reference proteome</keyword>
<accession>G3MAP5</accession>
<protein>
    <submittedName>
        <fullName evidence="2">Gp504</fullName>
    </submittedName>
</protein>
<proteinExistence type="predicted"/>
<gene>
    <name evidence="2" type="primary">504</name>
    <name evidence="2" type="ORF">G_504</name>
</gene>
<keyword evidence="1" id="KW-0812">Transmembrane</keyword>
<dbReference type="GeneID" id="18563718"/>